<keyword evidence="2" id="KW-0808">Transferase</keyword>
<organism evidence="2 3">
    <name type="scientific">Vitis vinifera</name>
    <name type="common">Grape</name>
    <dbReference type="NCBI Taxonomy" id="29760"/>
    <lineage>
        <taxon>Eukaryota</taxon>
        <taxon>Viridiplantae</taxon>
        <taxon>Streptophyta</taxon>
        <taxon>Embryophyta</taxon>
        <taxon>Tracheophyta</taxon>
        <taxon>Spermatophyta</taxon>
        <taxon>Magnoliopsida</taxon>
        <taxon>eudicotyledons</taxon>
        <taxon>Gunneridae</taxon>
        <taxon>Pentapetalae</taxon>
        <taxon>rosids</taxon>
        <taxon>Vitales</taxon>
        <taxon>Vitaceae</taxon>
        <taxon>Viteae</taxon>
        <taxon>Vitis</taxon>
    </lineage>
</organism>
<dbReference type="GO" id="GO:0016301">
    <property type="term" value="F:kinase activity"/>
    <property type="evidence" value="ECO:0007669"/>
    <property type="project" value="UniProtKB-KW"/>
</dbReference>
<keyword evidence="1" id="KW-1133">Transmembrane helix</keyword>
<name>A0A438F3L5_VITVI</name>
<accession>A0A438F3L5</accession>
<proteinExistence type="predicted"/>
<reference evidence="2 3" key="1">
    <citation type="journal article" date="2018" name="PLoS Genet.">
        <title>Population sequencing reveals clonal diversity and ancestral inbreeding in the grapevine cultivar Chardonnay.</title>
        <authorList>
            <person name="Roach M.J."/>
            <person name="Johnson D.L."/>
            <person name="Bohlmann J."/>
            <person name="van Vuuren H.J."/>
            <person name="Jones S.J."/>
            <person name="Pretorius I.S."/>
            <person name="Schmidt S.A."/>
            <person name="Borneman A.R."/>
        </authorList>
    </citation>
    <scope>NUCLEOTIDE SEQUENCE [LARGE SCALE GENOMIC DNA]</scope>
    <source>
        <strain evidence="3">cv. Chardonnay</strain>
        <tissue evidence="2">Leaf</tissue>
    </source>
</reference>
<keyword evidence="2" id="KW-0418">Kinase</keyword>
<dbReference type="EMBL" id="QGNW01001130">
    <property type="protein sequence ID" value="RVW54212.1"/>
    <property type="molecule type" value="Genomic_DNA"/>
</dbReference>
<evidence type="ECO:0000313" key="3">
    <source>
        <dbReference type="Proteomes" id="UP000288805"/>
    </source>
</evidence>
<gene>
    <name evidence="2" type="primary">EVN_2</name>
    <name evidence="2" type="ORF">CK203_117694</name>
</gene>
<evidence type="ECO:0000313" key="2">
    <source>
        <dbReference type="EMBL" id="RVW54212.1"/>
    </source>
</evidence>
<keyword evidence="1" id="KW-0812">Transmembrane</keyword>
<dbReference type="AlphaFoldDB" id="A0A438F3L5"/>
<dbReference type="Proteomes" id="UP000288805">
    <property type="component" value="Unassembled WGS sequence"/>
</dbReference>
<feature type="transmembrane region" description="Helical" evidence="1">
    <location>
        <begin position="65"/>
        <end position="85"/>
    </location>
</feature>
<comment type="caution">
    <text evidence="2">The sequence shown here is derived from an EMBL/GenBank/DDBJ whole genome shotgun (WGS) entry which is preliminary data.</text>
</comment>
<keyword evidence="1" id="KW-0472">Membrane</keyword>
<sequence length="117" mass="12890">MAFSVVVQRRESRGPPLHLRYPLLTPSSLFSQALVLFLLAIAALFLDIRLDNSNFSVPFKTRPGASSGIFLGAVTLPAVMISRLIQLSRAFSLHEVGIKVAFTYHKFPLFSEVGTTL</sequence>
<evidence type="ECO:0000256" key="1">
    <source>
        <dbReference type="SAM" id="Phobius"/>
    </source>
</evidence>
<dbReference type="OrthoDB" id="377083at2759"/>
<feature type="transmembrane region" description="Helical" evidence="1">
    <location>
        <begin position="21"/>
        <end position="45"/>
    </location>
</feature>
<protein>
    <submittedName>
        <fullName evidence="2">Dolichol kinase EVAN</fullName>
    </submittedName>
</protein>